<gene>
    <name evidence="2" type="primary">ZNF483</name>
    <name evidence="2" type="ORF">L345_18419</name>
</gene>
<comment type="caution">
    <text evidence="2">The sequence shown here is derived from an EMBL/GenBank/DDBJ whole genome shotgun (WGS) entry which is preliminary data.</text>
</comment>
<organism evidence="2 3">
    <name type="scientific">Ophiophagus hannah</name>
    <name type="common">King cobra</name>
    <name type="synonym">Naja hannah</name>
    <dbReference type="NCBI Taxonomy" id="8665"/>
    <lineage>
        <taxon>Eukaryota</taxon>
        <taxon>Metazoa</taxon>
        <taxon>Chordata</taxon>
        <taxon>Craniata</taxon>
        <taxon>Vertebrata</taxon>
        <taxon>Euteleostomi</taxon>
        <taxon>Lepidosauria</taxon>
        <taxon>Squamata</taxon>
        <taxon>Bifurcata</taxon>
        <taxon>Unidentata</taxon>
        <taxon>Episquamata</taxon>
        <taxon>Toxicofera</taxon>
        <taxon>Serpentes</taxon>
        <taxon>Colubroidea</taxon>
        <taxon>Elapidae</taxon>
        <taxon>Elapinae</taxon>
        <taxon>Ophiophagus</taxon>
    </lineage>
</organism>
<dbReference type="Proteomes" id="UP000018936">
    <property type="component" value="Unassembled WGS sequence"/>
</dbReference>
<evidence type="ECO:0000313" key="2">
    <source>
        <dbReference type="EMBL" id="ETE55872.1"/>
    </source>
</evidence>
<proteinExistence type="predicted"/>
<sequence>LSRGAEEAFQTLEDRDQEDYGKVKAAILRGEALRMEKQRQHFRQFCCQEVGDPGRLYGQLHQLRTTDMFPSGGSRGGLPEEPARPQARQVAEKGTGPRSANWFCA</sequence>
<dbReference type="OrthoDB" id="9042689at2759"/>
<feature type="non-terminal residue" evidence="2">
    <location>
        <position position="1"/>
    </location>
</feature>
<feature type="region of interest" description="Disordered" evidence="1">
    <location>
        <begin position="67"/>
        <end position="105"/>
    </location>
</feature>
<reference evidence="2 3" key="1">
    <citation type="journal article" date="2013" name="Proc. Natl. Acad. Sci. U.S.A.">
        <title>The king cobra genome reveals dynamic gene evolution and adaptation in the snake venom system.</title>
        <authorList>
            <person name="Vonk F.J."/>
            <person name="Casewell N.R."/>
            <person name="Henkel C.V."/>
            <person name="Heimberg A.M."/>
            <person name="Jansen H.J."/>
            <person name="McCleary R.J."/>
            <person name="Kerkkamp H.M."/>
            <person name="Vos R.A."/>
            <person name="Guerreiro I."/>
            <person name="Calvete J.J."/>
            <person name="Wuster W."/>
            <person name="Woods A.E."/>
            <person name="Logan J.M."/>
            <person name="Harrison R.A."/>
            <person name="Castoe T.A."/>
            <person name="de Koning A.P."/>
            <person name="Pollock D.D."/>
            <person name="Yandell M."/>
            <person name="Calderon D."/>
            <person name="Renjifo C."/>
            <person name="Currier R.B."/>
            <person name="Salgado D."/>
            <person name="Pla D."/>
            <person name="Sanz L."/>
            <person name="Hyder A.S."/>
            <person name="Ribeiro J.M."/>
            <person name="Arntzen J.W."/>
            <person name="van den Thillart G.E."/>
            <person name="Boetzer M."/>
            <person name="Pirovano W."/>
            <person name="Dirks R.P."/>
            <person name="Spaink H.P."/>
            <person name="Duboule D."/>
            <person name="McGlinn E."/>
            <person name="Kini R.M."/>
            <person name="Richardson M.K."/>
        </authorList>
    </citation>
    <scope>NUCLEOTIDE SEQUENCE</scope>
    <source>
        <tissue evidence="2">Blood</tissue>
    </source>
</reference>
<dbReference type="EMBL" id="AZIM01076511">
    <property type="protein sequence ID" value="ETE55872.1"/>
    <property type="molecule type" value="Genomic_DNA"/>
</dbReference>
<evidence type="ECO:0000313" key="3">
    <source>
        <dbReference type="Proteomes" id="UP000018936"/>
    </source>
</evidence>
<evidence type="ECO:0000256" key="1">
    <source>
        <dbReference type="SAM" id="MobiDB-lite"/>
    </source>
</evidence>
<keyword evidence="3" id="KW-1185">Reference proteome</keyword>
<feature type="non-terminal residue" evidence="2">
    <location>
        <position position="105"/>
    </location>
</feature>
<protein>
    <submittedName>
        <fullName evidence="2">Zinc finger protein</fullName>
    </submittedName>
</protein>
<accession>V8N2T6</accession>
<dbReference type="AlphaFoldDB" id="V8N2T6"/>
<name>V8N2T6_OPHHA</name>